<sequence length="176" mass="17395">MALVVLAAGCGGGGSDDRDGPEAGAGETSAPPAAASAPAALRVGQPHRYADGLQITVTRLRVAKRAQLDPTAYDKPASWKGVLVDVTATNGSSATVKLDRPVTVTAGPNDAEGTLASYDGPGSVSGASFLGDAPLLAGRTRKLTAGVVVESPQNVTLTFGADGGDQPDVTVVGNAS</sequence>
<gene>
    <name evidence="2" type="ORF">ACFQKB_36505</name>
</gene>
<evidence type="ECO:0000256" key="1">
    <source>
        <dbReference type="SAM" id="MobiDB-lite"/>
    </source>
</evidence>
<keyword evidence="3" id="KW-1185">Reference proteome</keyword>
<feature type="compositionally biased region" description="Low complexity" evidence="1">
    <location>
        <begin position="22"/>
        <end position="40"/>
    </location>
</feature>
<organism evidence="2 3">
    <name type="scientific">Actinomadura yumaensis</name>
    <dbReference type="NCBI Taxonomy" id="111807"/>
    <lineage>
        <taxon>Bacteria</taxon>
        <taxon>Bacillati</taxon>
        <taxon>Actinomycetota</taxon>
        <taxon>Actinomycetes</taxon>
        <taxon>Streptosporangiales</taxon>
        <taxon>Thermomonosporaceae</taxon>
        <taxon>Actinomadura</taxon>
    </lineage>
</organism>
<proteinExistence type="predicted"/>
<reference evidence="3" key="1">
    <citation type="journal article" date="2019" name="Int. J. Syst. Evol. Microbiol.">
        <title>The Global Catalogue of Microorganisms (GCM) 10K type strain sequencing project: providing services to taxonomists for standard genome sequencing and annotation.</title>
        <authorList>
            <consortium name="The Broad Institute Genomics Platform"/>
            <consortium name="The Broad Institute Genome Sequencing Center for Infectious Disease"/>
            <person name="Wu L."/>
            <person name="Ma J."/>
        </authorList>
    </citation>
    <scope>NUCLEOTIDE SEQUENCE [LARGE SCALE GENOMIC DNA]</scope>
    <source>
        <strain evidence="3">JCM 3369</strain>
    </source>
</reference>
<dbReference type="Proteomes" id="UP001596380">
    <property type="component" value="Unassembled WGS sequence"/>
</dbReference>
<evidence type="ECO:0008006" key="4">
    <source>
        <dbReference type="Google" id="ProtNLM"/>
    </source>
</evidence>
<dbReference type="RefSeq" id="WP_160825803.1">
    <property type="nucleotide sequence ID" value="NZ_JBHSXE010000001.1"/>
</dbReference>
<dbReference type="EMBL" id="JBHSXS010000036">
    <property type="protein sequence ID" value="MFC6885308.1"/>
    <property type="molecule type" value="Genomic_DNA"/>
</dbReference>
<evidence type="ECO:0000313" key="2">
    <source>
        <dbReference type="EMBL" id="MFC6885308.1"/>
    </source>
</evidence>
<feature type="region of interest" description="Disordered" evidence="1">
    <location>
        <begin position="8"/>
        <end position="42"/>
    </location>
</feature>
<evidence type="ECO:0000313" key="3">
    <source>
        <dbReference type="Proteomes" id="UP001596380"/>
    </source>
</evidence>
<comment type="caution">
    <text evidence="2">The sequence shown here is derived from an EMBL/GenBank/DDBJ whole genome shotgun (WGS) entry which is preliminary data.</text>
</comment>
<protein>
    <recommendedName>
        <fullName evidence="4">DUF4352 domain-containing protein</fullName>
    </recommendedName>
</protein>
<name>A0ABW2CXF2_9ACTN</name>
<accession>A0ABW2CXF2</accession>